<reference evidence="8 9" key="1">
    <citation type="submission" date="2020-04" db="EMBL/GenBank/DDBJ databases">
        <title>Genomic insights into acetone-butanol-ethanol (ABE) fermentation by sequencing solventogenic clostridia strains.</title>
        <authorList>
            <person name="Brown S."/>
        </authorList>
    </citation>
    <scope>NUCLEOTIDE SEQUENCE [LARGE SCALE GENOMIC DNA]</scope>
    <source>
        <strain evidence="8 9">DJ011</strain>
    </source>
</reference>
<name>A0A923EBP4_CLOTT</name>
<feature type="transmembrane region" description="Helical" evidence="6">
    <location>
        <begin position="313"/>
        <end position="334"/>
    </location>
</feature>
<evidence type="ECO:0000313" key="9">
    <source>
        <dbReference type="Proteomes" id="UP000563151"/>
    </source>
</evidence>
<dbReference type="InterPro" id="IPR036259">
    <property type="entry name" value="MFS_trans_sf"/>
</dbReference>
<dbReference type="InterPro" id="IPR003838">
    <property type="entry name" value="ABC3_permease_C"/>
</dbReference>
<comment type="subcellular location">
    <subcellularLocation>
        <location evidence="1">Cell membrane</location>
        <topology evidence="1">Multi-pass membrane protein</topology>
    </subcellularLocation>
</comment>
<feature type="transmembrane region" description="Helical" evidence="6">
    <location>
        <begin position="346"/>
        <end position="365"/>
    </location>
</feature>
<dbReference type="RefSeq" id="WP_173680675.1">
    <property type="nucleotide sequence ID" value="NZ_JAAZWO010000017.1"/>
</dbReference>
<dbReference type="AlphaFoldDB" id="A0A923EBP4"/>
<dbReference type="SUPFAM" id="SSF103473">
    <property type="entry name" value="MFS general substrate transporter"/>
    <property type="match status" value="1"/>
</dbReference>
<evidence type="ECO:0000256" key="1">
    <source>
        <dbReference type="ARBA" id="ARBA00004651"/>
    </source>
</evidence>
<dbReference type="GO" id="GO:0005886">
    <property type="term" value="C:plasma membrane"/>
    <property type="evidence" value="ECO:0007669"/>
    <property type="project" value="UniProtKB-SubCell"/>
</dbReference>
<evidence type="ECO:0000256" key="6">
    <source>
        <dbReference type="SAM" id="Phobius"/>
    </source>
</evidence>
<gene>
    <name evidence="8" type="ORF">HGG79_13350</name>
</gene>
<protein>
    <submittedName>
        <fullName evidence="8">ABC transporter permease</fullName>
    </submittedName>
</protein>
<keyword evidence="5 6" id="KW-0472">Membrane</keyword>
<keyword evidence="4 6" id="KW-1133">Transmembrane helix</keyword>
<evidence type="ECO:0000256" key="5">
    <source>
        <dbReference type="ARBA" id="ARBA00023136"/>
    </source>
</evidence>
<feature type="transmembrane region" description="Helical" evidence="6">
    <location>
        <begin position="20"/>
        <end position="42"/>
    </location>
</feature>
<comment type="caution">
    <text evidence="8">The sequence shown here is derived from an EMBL/GenBank/DDBJ whole genome shotgun (WGS) entry which is preliminary data.</text>
</comment>
<evidence type="ECO:0000313" key="8">
    <source>
        <dbReference type="EMBL" id="MBC2398751.1"/>
    </source>
</evidence>
<evidence type="ECO:0000259" key="7">
    <source>
        <dbReference type="Pfam" id="PF02687"/>
    </source>
</evidence>
<keyword evidence="2" id="KW-1003">Cell membrane</keyword>
<sequence length="782" mass="87116">MNLKILKNDFKRNPAGNVSLLLFMTLAAGLVVVATIVVTQLITSITGMYKTAKPPHFLQMHKGEINQESIDKFNSSYDGVKFWQTLPTIDVYGDDLKVYGNDVFNLSDCRLDISLVKQNKEYDLLLDESRNVINVNKGEIAIPVILLDSYDINFGDTVVLTSKGVTKKFKVTAFVHDAQMNSTLCSSTRMLISDEDFKELFGKVGENEYLIEVYFTDSSMASDFKTAYEKAGLPQDGQAVTYTVIFLLSAFRDIAMVMILILVSMLLVMVALMCIKYTMIAVLEEEIGEIGTMKAIGISYEDIRNLYLVKYKIIVAAGIVIGYAIAIIISNVFTGHVSNTFGKQPVSIFIIGLPVAVCVIVYFITNHYCKRILKKLKKVTVVDALVTEKGFGKKERVKDGLYKSKTISVNLLVSIREVFHNFRGFVIVFLVMFIVSGMMIVSMNLLNTIESKEFISYMGSSMNDILIEIDSGKNLENKYETIKKLLKEDAKIKEYKEFRRVRVKTINSEDKWMNLNVDCGNYAGKELKYLVGTAPSMENEIAFSKLNSDEMGKDIGDKIILAFNGIQKKFVISGIYQDVTSRGYTAKAIYSFAGVDAEKYQFTINLTDGVDAGEKASQWSDKIGGGYDIEPMEEFINQTLGGVSSQIKISIIAVVVIGILLAALIVVLFMKLRLAKDVAQIAAMKAIGFTNSDVRKQYLYKTLMVSIAGIFTGAFISNILGESIVSVALSITKLGISRITFIKNPWIVFVILPLVLLAVVAGMTWISTRQIREYNIISLINE</sequence>
<evidence type="ECO:0000256" key="2">
    <source>
        <dbReference type="ARBA" id="ARBA00022475"/>
    </source>
</evidence>
<feature type="transmembrane region" description="Helical" evidence="6">
    <location>
        <begin position="649"/>
        <end position="670"/>
    </location>
</feature>
<feature type="domain" description="ABC3 transporter permease C-terminal" evidence="7">
    <location>
        <begin position="653"/>
        <end position="775"/>
    </location>
</feature>
<dbReference type="PANTHER" id="PTHR30287:SF2">
    <property type="entry name" value="BLL1001 PROTEIN"/>
    <property type="match status" value="1"/>
</dbReference>
<dbReference type="Proteomes" id="UP000563151">
    <property type="component" value="Unassembled WGS sequence"/>
</dbReference>
<accession>A0A923EBP4</accession>
<keyword evidence="3 6" id="KW-0812">Transmembrane</keyword>
<feature type="transmembrane region" description="Helical" evidence="6">
    <location>
        <begin position="254"/>
        <end position="275"/>
    </location>
</feature>
<dbReference type="Pfam" id="PF02687">
    <property type="entry name" value="FtsX"/>
    <property type="match status" value="2"/>
</dbReference>
<dbReference type="PANTHER" id="PTHR30287">
    <property type="entry name" value="MEMBRANE COMPONENT OF PREDICTED ABC SUPERFAMILY METABOLITE UPTAKE TRANSPORTER"/>
    <property type="match status" value="1"/>
</dbReference>
<feature type="transmembrane region" description="Helical" evidence="6">
    <location>
        <begin position="746"/>
        <end position="766"/>
    </location>
</feature>
<feature type="domain" description="ABC3 transporter permease C-terminal" evidence="7">
    <location>
        <begin position="262"/>
        <end position="360"/>
    </location>
</feature>
<feature type="transmembrane region" description="Helical" evidence="6">
    <location>
        <begin position="425"/>
        <end position="446"/>
    </location>
</feature>
<dbReference type="InterPro" id="IPR038766">
    <property type="entry name" value="Membrane_comp_ABC_pdt"/>
</dbReference>
<keyword evidence="9" id="KW-1185">Reference proteome</keyword>
<proteinExistence type="predicted"/>
<dbReference type="EMBL" id="JAAZWO010000017">
    <property type="protein sequence ID" value="MBC2398751.1"/>
    <property type="molecule type" value="Genomic_DNA"/>
</dbReference>
<evidence type="ECO:0000256" key="3">
    <source>
        <dbReference type="ARBA" id="ARBA00022692"/>
    </source>
</evidence>
<feature type="transmembrane region" description="Helical" evidence="6">
    <location>
        <begin position="698"/>
        <end position="720"/>
    </location>
</feature>
<evidence type="ECO:0000256" key="4">
    <source>
        <dbReference type="ARBA" id="ARBA00022989"/>
    </source>
</evidence>
<organism evidence="8 9">
    <name type="scientific">Clostridium tetanomorphum</name>
    <dbReference type="NCBI Taxonomy" id="1553"/>
    <lineage>
        <taxon>Bacteria</taxon>
        <taxon>Bacillati</taxon>
        <taxon>Bacillota</taxon>
        <taxon>Clostridia</taxon>
        <taxon>Eubacteriales</taxon>
        <taxon>Clostridiaceae</taxon>
        <taxon>Clostridium</taxon>
    </lineage>
</organism>